<sequence length="92" mass="10409">MEFNIWMYVTVYIAQLIGAFLALAIFSSVFIESRKRGYLYLASICVGMINALILGFSASTVMGIGMLIINVCLLVVAYFDTKKKMNKFLYRD</sequence>
<feature type="transmembrane region" description="Helical" evidence="1">
    <location>
        <begin position="6"/>
        <end position="31"/>
    </location>
</feature>
<keyword evidence="1" id="KW-1133">Transmembrane helix</keyword>
<organism evidence="2 3">
    <name type="scientific">Gracilibacillus caseinilyticus</name>
    <dbReference type="NCBI Taxonomy" id="2932256"/>
    <lineage>
        <taxon>Bacteria</taxon>
        <taxon>Bacillati</taxon>
        <taxon>Bacillota</taxon>
        <taxon>Bacilli</taxon>
        <taxon>Bacillales</taxon>
        <taxon>Bacillaceae</taxon>
        <taxon>Gracilibacillus</taxon>
    </lineage>
</organism>
<feature type="transmembrane region" description="Helical" evidence="1">
    <location>
        <begin position="38"/>
        <end position="56"/>
    </location>
</feature>
<reference evidence="2 3" key="1">
    <citation type="submission" date="2022-04" db="EMBL/GenBank/DDBJ databases">
        <title>Gracilibacillus sp. isolated from saltern.</title>
        <authorList>
            <person name="Won M."/>
            <person name="Lee C.-M."/>
            <person name="Woen H.-Y."/>
            <person name="Kwon S.-W."/>
        </authorList>
    </citation>
    <scope>NUCLEOTIDE SEQUENCE [LARGE SCALE GENOMIC DNA]</scope>
    <source>
        <strain evidence="2 3">SSWR10-1</strain>
    </source>
</reference>
<keyword evidence="3" id="KW-1185">Reference proteome</keyword>
<gene>
    <name evidence="2" type="ORF">MUN88_00940</name>
</gene>
<proteinExistence type="predicted"/>
<dbReference type="Proteomes" id="UP000831782">
    <property type="component" value="Chromosome"/>
</dbReference>
<keyword evidence="1" id="KW-0472">Membrane</keyword>
<protein>
    <recommendedName>
        <fullName evidence="4">Inner membrane protein</fullName>
    </recommendedName>
</protein>
<dbReference type="RefSeq" id="WP_244719778.1">
    <property type="nucleotide sequence ID" value="NZ_CP095072.1"/>
</dbReference>
<evidence type="ECO:0000313" key="2">
    <source>
        <dbReference type="EMBL" id="UOQ48758.1"/>
    </source>
</evidence>
<evidence type="ECO:0008006" key="4">
    <source>
        <dbReference type="Google" id="ProtNLM"/>
    </source>
</evidence>
<evidence type="ECO:0000313" key="3">
    <source>
        <dbReference type="Proteomes" id="UP000831782"/>
    </source>
</evidence>
<feature type="transmembrane region" description="Helical" evidence="1">
    <location>
        <begin position="62"/>
        <end position="81"/>
    </location>
</feature>
<keyword evidence="1" id="KW-0812">Transmembrane</keyword>
<dbReference type="EMBL" id="CP095072">
    <property type="protein sequence ID" value="UOQ48758.1"/>
    <property type="molecule type" value="Genomic_DNA"/>
</dbReference>
<name>A0ABY4EWG0_9BACI</name>
<accession>A0ABY4EWG0</accession>
<evidence type="ECO:0000256" key="1">
    <source>
        <dbReference type="SAM" id="Phobius"/>
    </source>
</evidence>